<evidence type="ECO:0000313" key="2">
    <source>
        <dbReference type="Proteomes" id="UP000632125"/>
    </source>
</evidence>
<protein>
    <submittedName>
        <fullName evidence="1">Uncharacterized protein</fullName>
    </submittedName>
</protein>
<dbReference type="RefSeq" id="WP_190865894.1">
    <property type="nucleotide sequence ID" value="NZ_JACXIY010000036.1"/>
</dbReference>
<gene>
    <name evidence="1" type="ORF">IDH41_24695</name>
</gene>
<dbReference type="EMBL" id="JACXIY010000036">
    <property type="protein sequence ID" value="MBD2871781.1"/>
    <property type="molecule type" value="Genomic_DNA"/>
</dbReference>
<dbReference type="Proteomes" id="UP000632125">
    <property type="component" value="Unassembled WGS sequence"/>
</dbReference>
<accession>A0A927CTW5</accession>
<name>A0A927CTW5_9BACL</name>
<organism evidence="1 2">
    <name type="scientific">Paenibacillus arenilitoris</name>
    <dbReference type="NCBI Taxonomy" id="2772299"/>
    <lineage>
        <taxon>Bacteria</taxon>
        <taxon>Bacillati</taxon>
        <taxon>Bacillota</taxon>
        <taxon>Bacilli</taxon>
        <taxon>Bacillales</taxon>
        <taxon>Paenibacillaceae</taxon>
        <taxon>Paenibacillus</taxon>
    </lineage>
</organism>
<reference evidence="1" key="1">
    <citation type="submission" date="2020-09" db="EMBL/GenBank/DDBJ databases">
        <title>A novel bacterium of genus Paenibacillus, isolated from South China Sea.</title>
        <authorList>
            <person name="Huang H."/>
            <person name="Mo K."/>
            <person name="Hu Y."/>
        </authorList>
    </citation>
    <scope>NUCLEOTIDE SEQUENCE</scope>
    <source>
        <strain evidence="1">IB182493</strain>
    </source>
</reference>
<keyword evidence="2" id="KW-1185">Reference proteome</keyword>
<proteinExistence type="predicted"/>
<evidence type="ECO:0000313" key="1">
    <source>
        <dbReference type="EMBL" id="MBD2871781.1"/>
    </source>
</evidence>
<comment type="caution">
    <text evidence="1">The sequence shown here is derived from an EMBL/GenBank/DDBJ whole genome shotgun (WGS) entry which is preliminary data.</text>
</comment>
<dbReference type="AlphaFoldDB" id="A0A927CTW5"/>
<sequence length="98" mass="11648">MKWIAEQSYYKVERVVTANSQEAIVQERHMRLYEHKLETRFREFPIRELFDLSYRQMGGEGGLLYLHTKQGVFSYTVHDDPAAFIDACRAIIRRYSGE</sequence>